<keyword evidence="2" id="KW-1185">Reference proteome</keyword>
<gene>
    <name evidence="1" type="ORF">PDIGIT_LOCUS8946</name>
</gene>
<organism evidence="1 2">
    <name type="scientific">Periconia digitata</name>
    <dbReference type="NCBI Taxonomy" id="1303443"/>
    <lineage>
        <taxon>Eukaryota</taxon>
        <taxon>Fungi</taxon>
        <taxon>Dikarya</taxon>
        <taxon>Ascomycota</taxon>
        <taxon>Pezizomycotina</taxon>
        <taxon>Dothideomycetes</taxon>
        <taxon>Pleosporomycetidae</taxon>
        <taxon>Pleosporales</taxon>
        <taxon>Massarineae</taxon>
        <taxon>Periconiaceae</taxon>
        <taxon>Periconia</taxon>
    </lineage>
</organism>
<protein>
    <submittedName>
        <fullName evidence="1">Uncharacterized protein</fullName>
    </submittedName>
</protein>
<comment type="caution">
    <text evidence="1">The sequence shown here is derived from an EMBL/GenBank/DDBJ whole genome shotgun (WGS) entry which is preliminary data.</text>
</comment>
<name>A0A9W4UG49_9PLEO</name>
<sequence>MLSRSMLTDNCHYCQGSTVFPLGLLSVRTSLRLYSTRRESAAYEQKIAHYSYAGQGSLEKSFAQGLVCLHLESSYLRNGECFVMIGKSRSLKHNVLFM</sequence>
<accession>A0A9W4UG49</accession>
<evidence type="ECO:0000313" key="1">
    <source>
        <dbReference type="EMBL" id="CAI6335858.1"/>
    </source>
</evidence>
<reference evidence="1" key="1">
    <citation type="submission" date="2023-01" db="EMBL/GenBank/DDBJ databases">
        <authorList>
            <person name="Van Ghelder C."/>
            <person name="Rancurel C."/>
        </authorList>
    </citation>
    <scope>NUCLEOTIDE SEQUENCE</scope>
    <source>
        <strain evidence="1">CNCM I-4278</strain>
    </source>
</reference>
<evidence type="ECO:0000313" key="2">
    <source>
        <dbReference type="Proteomes" id="UP001152607"/>
    </source>
</evidence>
<dbReference type="EMBL" id="CAOQHR010000006">
    <property type="protein sequence ID" value="CAI6335858.1"/>
    <property type="molecule type" value="Genomic_DNA"/>
</dbReference>
<dbReference type="AlphaFoldDB" id="A0A9W4UG49"/>
<proteinExistence type="predicted"/>
<dbReference type="Proteomes" id="UP001152607">
    <property type="component" value="Unassembled WGS sequence"/>
</dbReference>